<dbReference type="EMBL" id="DQ890022">
    <property type="protein sequence ID" value="ABT15546.1"/>
    <property type="molecule type" value="Genomic_DNA"/>
</dbReference>
<accession>A7J6W5</accession>
<evidence type="ECO:0000313" key="1">
    <source>
        <dbReference type="EMBL" id="ABT15546.1"/>
    </source>
</evidence>
<organismHost>
    <name type="scientific">Paramecium bursaria</name>
    <dbReference type="NCBI Taxonomy" id="74790"/>
</organismHost>
<evidence type="ECO:0000313" key="2">
    <source>
        <dbReference type="Proteomes" id="UP000204095"/>
    </source>
</evidence>
<dbReference type="Proteomes" id="UP000204095">
    <property type="component" value="Segment"/>
</dbReference>
<proteinExistence type="predicted"/>
<dbReference type="RefSeq" id="YP_001425893.1">
    <property type="nucleotide sequence ID" value="NC_008603.1"/>
</dbReference>
<dbReference type="KEGG" id="vg:5469712"/>
<name>A7J6W5_PBCVF</name>
<protein>
    <submittedName>
        <fullName evidence="1">Uncharacterized protein n261L</fullName>
    </submittedName>
</protein>
<organism evidence="1 2">
    <name type="scientific">Paramecium bursaria Chlorella virus FR483</name>
    <name type="common">PBCV-FR483</name>
    <dbReference type="NCBI Taxonomy" id="399781"/>
    <lineage>
        <taxon>Viruses</taxon>
        <taxon>Varidnaviria</taxon>
        <taxon>Bamfordvirae</taxon>
        <taxon>Nucleocytoviricota</taxon>
        <taxon>Megaviricetes</taxon>
        <taxon>Algavirales</taxon>
        <taxon>Phycodnaviridae</taxon>
        <taxon>Chlorovirus</taxon>
        <taxon>Chlorovirus conductrix</taxon>
        <taxon>Paramecium bursaria Chlorella virus A1</taxon>
    </lineage>
</organism>
<reference evidence="1 2" key="1">
    <citation type="journal article" date="2007" name="Virology">
        <title>Sequence and annotation of the 314-kb MT325 and the 321-kb FR483 viruses that infect Chlorella Pbi.</title>
        <authorList>
            <person name="Fitzgerald L.A."/>
            <person name="Graves M.V."/>
            <person name="Li X."/>
            <person name="Feldblyum T."/>
            <person name="Hartigan J."/>
            <person name="Van Etten J.L."/>
        </authorList>
    </citation>
    <scope>NUCLEOTIDE SEQUENCE [LARGE SCALE GENOMIC DNA]</scope>
    <source>
        <strain evidence="1 2">FR483</strain>
    </source>
</reference>
<sequence>MESGHVQMGSKTLEEIGGMLMEKSNVQGDPALLSNQMRAGILDVFLKMESTNAPLGTQTPAGARQVIFSVK</sequence>
<dbReference type="GeneID" id="5469712"/>
<gene>
    <name evidence="1" type="primary">n261L</name>
    <name evidence="1" type="ORF">FR483_n261L</name>
</gene>